<dbReference type="GO" id="GO:0009055">
    <property type="term" value="F:electron transfer activity"/>
    <property type="evidence" value="ECO:0007669"/>
    <property type="project" value="InterPro"/>
</dbReference>
<reference evidence="15 16" key="1">
    <citation type="journal article" date="2011" name="J. Bacteriol.">
        <title>Comparative genomics of 28 Salmonella enterica isolates: evidence for CRISPR-mediated adaptive sublineage evolution.</title>
        <authorList>
            <person name="Fricke W.F."/>
            <person name="Mammel M.K."/>
            <person name="McDermott P.F."/>
            <person name="Tartera C."/>
            <person name="White D.G."/>
            <person name="Leclerc J.E."/>
            <person name="Ravel J."/>
            <person name="Cebula T.A."/>
        </authorList>
    </citation>
    <scope>NUCLEOTIDE SEQUENCE [LARGE SCALE GENOMIC DNA]</scope>
    <source>
        <strain evidence="15 16">SL254</strain>
    </source>
</reference>
<dbReference type="Proteomes" id="UP000008824">
    <property type="component" value="Chromosome"/>
</dbReference>
<dbReference type="GO" id="GO:0020037">
    <property type="term" value="F:heme binding"/>
    <property type="evidence" value="ECO:0007669"/>
    <property type="project" value="TreeGrafter"/>
</dbReference>
<keyword evidence="4" id="KW-1003">Cell membrane</keyword>
<comment type="cofactor">
    <cofactor evidence="1">
        <name>heme b</name>
        <dbReference type="ChEBI" id="CHEBI:60344"/>
    </cofactor>
</comment>
<evidence type="ECO:0000259" key="14">
    <source>
        <dbReference type="Pfam" id="PF01292"/>
    </source>
</evidence>
<keyword evidence="8" id="KW-0249">Electron transport</keyword>
<dbReference type="EMBL" id="CP001113">
    <property type="protein sequence ID" value="ACF61282.1"/>
    <property type="molecule type" value="Genomic_DNA"/>
</dbReference>
<dbReference type="SUPFAM" id="SSF81342">
    <property type="entry name" value="Transmembrane di-heme cytochromes"/>
    <property type="match status" value="1"/>
</dbReference>
<dbReference type="PANTHER" id="PTHR30529:SF1">
    <property type="entry name" value="CYTOCHROME B561 HOMOLOG 2"/>
    <property type="match status" value="1"/>
</dbReference>
<dbReference type="HOGENOM" id="CLU_095321_4_1_6"/>
<dbReference type="GO" id="GO:0046872">
    <property type="term" value="F:metal ion binding"/>
    <property type="evidence" value="ECO:0007669"/>
    <property type="project" value="UniProtKB-KW"/>
</dbReference>
<dbReference type="Pfam" id="PF01292">
    <property type="entry name" value="Ni_hydr_CYTB"/>
    <property type="match status" value="1"/>
</dbReference>
<dbReference type="FunFam" id="1.20.950.20:FF:000005">
    <property type="entry name" value="Putative cytochrome b561"/>
    <property type="match status" value="1"/>
</dbReference>
<evidence type="ECO:0000256" key="9">
    <source>
        <dbReference type="ARBA" id="ARBA00022989"/>
    </source>
</evidence>
<protein>
    <submittedName>
        <fullName evidence="15">YceJ</fullName>
    </submittedName>
</protein>
<evidence type="ECO:0000256" key="13">
    <source>
        <dbReference type="SAM" id="Phobius"/>
    </source>
</evidence>
<keyword evidence="10" id="KW-0408">Iron</keyword>
<sequence>MFMQFKNTPQRYGVVSAALHWLTALVVYGMFALGLWMVTLSYYDGWYHQAPEIHKSIGILLMMALIVRIIWRLYSPPPVALTSYSRLTRAGAAAGHLLLYLLLFAKIVSGYLISTADGKPISVFGWFEIPATLTDAGAQADIAGTLHLWFAWSLVIISLSHGVMALKHHFIDKDDTLKRMTGMSSSDYGAQK</sequence>
<evidence type="ECO:0000256" key="7">
    <source>
        <dbReference type="ARBA" id="ARBA00022723"/>
    </source>
</evidence>
<dbReference type="Gene3D" id="1.20.950.20">
    <property type="entry name" value="Transmembrane di-heme cytochromes, Chain C"/>
    <property type="match status" value="1"/>
</dbReference>
<keyword evidence="11 13" id="KW-0472">Membrane</keyword>
<evidence type="ECO:0000256" key="4">
    <source>
        <dbReference type="ARBA" id="ARBA00022475"/>
    </source>
</evidence>
<dbReference type="InterPro" id="IPR016174">
    <property type="entry name" value="Di-haem_cyt_TM"/>
</dbReference>
<dbReference type="GO" id="GO:0022904">
    <property type="term" value="P:respiratory electron transport chain"/>
    <property type="evidence" value="ECO:0007669"/>
    <property type="project" value="InterPro"/>
</dbReference>
<feature type="domain" description="Cytochrome b561 bacterial/Ni-hydrogenase" evidence="14">
    <location>
        <begin position="11"/>
        <end position="182"/>
    </location>
</feature>
<evidence type="ECO:0000256" key="6">
    <source>
        <dbReference type="ARBA" id="ARBA00022692"/>
    </source>
</evidence>
<feature type="transmembrane region" description="Helical" evidence="13">
    <location>
        <begin position="149"/>
        <end position="170"/>
    </location>
</feature>
<keyword evidence="7" id="KW-0479">Metal-binding</keyword>
<evidence type="ECO:0000256" key="10">
    <source>
        <dbReference type="ARBA" id="ARBA00023004"/>
    </source>
</evidence>
<dbReference type="PANTHER" id="PTHR30529">
    <property type="entry name" value="CYTOCHROME B561"/>
    <property type="match status" value="1"/>
</dbReference>
<evidence type="ECO:0000256" key="3">
    <source>
        <dbReference type="ARBA" id="ARBA00022448"/>
    </source>
</evidence>
<evidence type="ECO:0000313" key="15">
    <source>
        <dbReference type="EMBL" id="ACF61282.1"/>
    </source>
</evidence>
<dbReference type="InterPro" id="IPR052168">
    <property type="entry name" value="Cytochrome_b561_oxidase"/>
</dbReference>
<evidence type="ECO:0000256" key="5">
    <source>
        <dbReference type="ARBA" id="ARBA00022617"/>
    </source>
</evidence>
<feature type="transmembrane region" description="Helical" evidence="13">
    <location>
        <begin position="53"/>
        <end position="71"/>
    </location>
</feature>
<dbReference type="InterPro" id="IPR011577">
    <property type="entry name" value="Cyt_b561_bac/Ni-Hgenase"/>
</dbReference>
<gene>
    <name evidence="15" type="ordered locus">SNSL254_A1254</name>
</gene>
<evidence type="ECO:0000256" key="1">
    <source>
        <dbReference type="ARBA" id="ARBA00001970"/>
    </source>
</evidence>
<comment type="subcellular location">
    <subcellularLocation>
        <location evidence="2">Cell membrane</location>
        <topology evidence="2">Multi-pass membrane protein</topology>
    </subcellularLocation>
</comment>
<feature type="transmembrane region" description="Helical" evidence="13">
    <location>
        <begin position="12"/>
        <end position="33"/>
    </location>
</feature>
<keyword evidence="5" id="KW-0349">Heme</keyword>
<evidence type="ECO:0000256" key="12">
    <source>
        <dbReference type="ARBA" id="ARBA00037975"/>
    </source>
</evidence>
<evidence type="ECO:0000256" key="8">
    <source>
        <dbReference type="ARBA" id="ARBA00022982"/>
    </source>
</evidence>
<keyword evidence="6 13" id="KW-0812">Transmembrane</keyword>
<evidence type="ECO:0000256" key="2">
    <source>
        <dbReference type="ARBA" id="ARBA00004651"/>
    </source>
</evidence>
<keyword evidence="3" id="KW-0813">Transport</keyword>
<organism evidence="15 16">
    <name type="scientific">Salmonella newport (strain SL254)</name>
    <dbReference type="NCBI Taxonomy" id="423368"/>
    <lineage>
        <taxon>Bacteria</taxon>
        <taxon>Pseudomonadati</taxon>
        <taxon>Pseudomonadota</taxon>
        <taxon>Gammaproteobacteria</taxon>
        <taxon>Enterobacterales</taxon>
        <taxon>Enterobacteriaceae</taxon>
        <taxon>Salmonella</taxon>
    </lineage>
</organism>
<evidence type="ECO:0000313" key="16">
    <source>
        <dbReference type="Proteomes" id="UP000008824"/>
    </source>
</evidence>
<dbReference type="FunFam" id="1.20.950.20:FF:000006">
    <property type="entry name" value="Cytochrome b561 2"/>
    <property type="match status" value="1"/>
</dbReference>
<evidence type="ECO:0000256" key="11">
    <source>
        <dbReference type="ARBA" id="ARBA00023136"/>
    </source>
</evidence>
<dbReference type="GO" id="GO:0005886">
    <property type="term" value="C:plasma membrane"/>
    <property type="evidence" value="ECO:0007669"/>
    <property type="project" value="UniProtKB-SubCell"/>
</dbReference>
<proteinExistence type="inferred from homology"/>
<keyword evidence="9 13" id="KW-1133">Transmembrane helix</keyword>
<dbReference type="KEGG" id="see:SNSL254_A1254"/>
<feature type="transmembrane region" description="Helical" evidence="13">
    <location>
        <begin position="92"/>
        <end position="113"/>
    </location>
</feature>
<name>A0A0H3BKA8_SALNS</name>
<accession>A0A0H3BKA8</accession>
<dbReference type="AlphaFoldDB" id="A0A0H3BKA8"/>
<comment type="similarity">
    <text evidence="12">Belongs to the cytochrome b561 family.</text>
</comment>